<proteinExistence type="predicted"/>
<accession>A0A6J5M3F8</accession>
<protein>
    <submittedName>
        <fullName evidence="1">Uncharacterized protein</fullName>
    </submittedName>
</protein>
<organism evidence="1">
    <name type="scientific">uncultured Caudovirales phage</name>
    <dbReference type="NCBI Taxonomy" id="2100421"/>
    <lineage>
        <taxon>Viruses</taxon>
        <taxon>Duplodnaviria</taxon>
        <taxon>Heunggongvirae</taxon>
        <taxon>Uroviricota</taxon>
        <taxon>Caudoviricetes</taxon>
        <taxon>Peduoviridae</taxon>
        <taxon>Maltschvirus</taxon>
        <taxon>Maltschvirus maltsch</taxon>
    </lineage>
</organism>
<name>A0A6J5M3F8_9CAUD</name>
<dbReference type="InterPro" id="IPR055597">
    <property type="entry name" value="DUF7173"/>
</dbReference>
<dbReference type="Pfam" id="PF23791">
    <property type="entry name" value="DUF7173"/>
    <property type="match status" value="1"/>
</dbReference>
<gene>
    <name evidence="1" type="ORF">UFOVP416_6</name>
</gene>
<evidence type="ECO:0000313" key="1">
    <source>
        <dbReference type="EMBL" id="CAB4141495.1"/>
    </source>
</evidence>
<sequence length="146" mass="16353">MNIKEMMNTGKLIESVTDAEELAKMWLFAKESEAIATADRRKIEDQIRKIANIRDDTEGTETLALEGFKVKIVGRVDRKVDADKVQELAAEHGLTDHLSTLFRWKPEINMAIWKAADESITKPLAAAITAKPGRPSFTIEPTTTKE</sequence>
<reference evidence="1" key="1">
    <citation type="submission" date="2020-04" db="EMBL/GenBank/DDBJ databases">
        <authorList>
            <person name="Chiriac C."/>
            <person name="Salcher M."/>
            <person name="Ghai R."/>
            <person name="Kavagutti S V."/>
        </authorList>
    </citation>
    <scope>NUCLEOTIDE SEQUENCE</scope>
</reference>
<dbReference type="EMBL" id="LR796392">
    <property type="protein sequence ID" value="CAB4141495.1"/>
    <property type="molecule type" value="Genomic_DNA"/>
</dbReference>